<name>A0A4Q8LUB4_9GAMM</name>
<keyword evidence="1" id="KW-1133">Transmembrane helix</keyword>
<proteinExistence type="predicted"/>
<reference evidence="2 3" key="1">
    <citation type="submission" date="2019-02" db="EMBL/GenBank/DDBJ databases">
        <title>WGS of Pseudoxanthomonas species novum from clinical isolates.</title>
        <authorList>
            <person name="Bernier A.-M."/>
            <person name="Bernard K."/>
            <person name="Vachon A."/>
        </authorList>
    </citation>
    <scope>NUCLEOTIDE SEQUENCE [LARGE SCALE GENOMIC DNA]</scope>
    <source>
        <strain evidence="2 3">NML130969</strain>
    </source>
</reference>
<evidence type="ECO:0000313" key="3">
    <source>
        <dbReference type="Proteomes" id="UP000294164"/>
    </source>
</evidence>
<evidence type="ECO:0000256" key="1">
    <source>
        <dbReference type="SAM" id="Phobius"/>
    </source>
</evidence>
<organism evidence="2 3">
    <name type="scientific">Pseudoxanthomonas winnipegensis</name>
    <dbReference type="NCBI Taxonomy" id="2480810"/>
    <lineage>
        <taxon>Bacteria</taxon>
        <taxon>Pseudomonadati</taxon>
        <taxon>Pseudomonadota</taxon>
        <taxon>Gammaproteobacteria</taxon>
        <taxon>Lysobacterales</taxon>
        <taxon>Lysobacteraceae</taxon>
        <taxon>Pseudoxanthomonas</taxon>
    </lineage>
</organism>
<feature type="transmembrane region" description="Helical" evidence="1">
    <location>
        <begin position="38"/>
        <end position="57"/>
    </location>
</feature>
<dbReference type="OrthoDB" id="7069348at2"/>
<feature type="transmembrane region" description="Helical" evidence="1">
    <location>
        <begin position="12"/>
        <end position="32"/>
    </location>
</feature>
<keyword evidence="1" id="KW-0812">Transmembrane</keyword>
<dbReference type="RefSeq" id="WP_115762247.1">
    <property type="nucleotide sequence ID" value="NZ_SHMG01000019.1"/>
</dbReference>
<dbReference type="AlphaFoldDB" id="A0A4Q8LUB4"/>
<dbReference type="EMBL" id="SHMG01000019">
    <property type="protein sequence ID" value="TAA35103.1"/>
    <property type="molecule type" value="Genomic_DNA"/>
</dbReference>
<accession>A0A4Q8LUB4</accession>
<evidence type="ECO:0000313" key="2">
    <source>
        <dbReference type="EMBL" id="TAA35103.1"/>
    </source>
</evidence>
<protein>
    <submittedName>
        <fullName evidence="2">Uncharacterized protein</fullName>
    </submittedName>
</protein>
<keyword evidence="1" id="KW-0472">Membrane</keyword>
<gene>
    <name evidence="2" type="ORF">EA655_20420</name>
</gene>
<dbReference type="Proteomes" id="UP000294164">
    <property type="component" value="Unassembled WGS sequence"/>
</dbReference>
<sequence length="122" mass="13421">MGVDIGQLDPWVLGTYCTVLFAVFAWIAWGAFRDDELPIFPGLLAVMLMVGGYAAVYEPQPDEWETFKAAHNCKVVAKRDGHSNDGIGVTTRGTVGYIIGDDTPDQVAYQCDDGVTYWKNAR</sequence>
<comment type="caution">
    <text evidence="2">The sequence shown here is derived from an EMBL/GenBank/DDBJ whole genome shotgun (WGS) entry which is preliminary data.</text>
</comment>